<name>A0A0W0S0V5_9GAMM</name>
<dbReference type="AlphaFoldDB" id="A0A0W0S0V5"/>
<evidence type="ECO:0000313" key="2">
    <source>
        <dbReference type="Proteomes" id="UP000054742"/>
    </source>
</evidence>
<comment type="caution">
    <text evidence="1">The sequence shown here is derived from an EMBL/GenBank/DDBJ whole genome shotgun (WGS) entry which is preliminary data.</text>
</comment>
<evidence type="ECO:0000313" key="1">
    <source>
        <dbReference type="EMBL" id="KTC76958.1"/>
    </source>
</evidence>
<dbReference type="EMBL" id="LNXV01000036">
    <property type="protein sequence ID" value="KTC76958.1"/>
    <property type="molecule type" value="Genomic_DNA"/>
</dbReference>
<dbReference type="PATRIC" id="fig|29422.6.peg.3241"/>
<dbReference type="Proteomes" id="UP000054742">
    <property type="component" value="Unassembled WGS sequence"/>
</dbReference>
<keyword evidence="2" id="KW-1185">Reference proteome</keyword>
<dbReference type="RefSeq" id="WP_058443013.1">
    <property type="nucleotide sequence ID" value="NZ_CAAAHU010000014.1"/>
</dbReference>
<accession>A0A0W0S0V5</accession>
<dbReference type="OrthoDB" id="5653420at2"/>
<organism evidence="1 2">
    <name type="scientific">Legionella brunensis</name>
    <dbReference type="NCBI Taxonomy" id="29422"/>
    <lineage>
        <taxon>Bacteria</taxon>
        <taxon>Pseudomonadati</taxon>
        <taxon>Pseudomonadota</taxon>
        <taxon>Gammaproteobacteria</taxon>
        <taxon>Legionellales</taxon>
        <taxon>Legionellaceae</taxon>
        <taxon>Legionella</taxon>
    </lineage>
</organism>
<sequence>MNPENHMVVRLLRHLNFNMAADKLVDSLLGDDEVFIHPDVLAAADQIQRRMSLSTNEGLFAANDPQNMKVIFDRVAQQFNLSSLDNPLINVTNDLVQ</sequence>
<proteinExistence type="predicted"/>
<protein>
    <submittedName>
        <fullName evidence="1">Uncharacterized protein</fullName>
    </submittedName>
</protein>
<reference evidence="1 2" key="1">
    <citation type="submission" date="2015-11" db="EMBL/GenBank/DDBJ databases">
        <title>Genomic analysis of 38 Legionella species identifies large and diverse effector repertoires.</title>
        <authorList>
            <person name="Burstein D."/>
            <person name="Amaro F."/>
            <person name="Zusman T."/>
            <person name="Lifshitz Z."/>
            <person name="Cohen O."/>
            <person name="Gilbert J.A."/>
            <person name="Pupko T."/>
            <person name="Shuman H.A."/>
            <person name="Segal G."/>
        </authorList>
    </citation>
    <scope>NUCLEOTIDE SEQUENCE [LARGE SCALE GENOMIC DNA]</scope>
    <source>
        <strain evidence="1 2">ATCC 43878</strain>
    </source>
</reference>
<gene>
    <name evidence="1" type="ORF">Lbru_3065</name>
</gene>